<feature type="signal peptide" evidence="1">
    <location>
        <begin position="1"/>
        <end position="22"/>
    </location>
</feature>
<sequence length="900" mass="99387">MRITCRTTLLLIFVLVCMPVFAQTKDALHEGFLNPPDDARPMMRWWWFGPAVTKPELKKELEIMRDAGIGGVEIQPVYPMAVDDAAKGIRNLQYLSPEFLDAVGFANRTARGLGMRVDITLGSGWPYGGPKTTVDLAAGKLRVVRVPLDGPEAGSGGPQLRPGDKIISVVDGSKLETELARRLELAVPDPNHPVNASKVYFIAGHTGQQVKRAAFGAEGNVLDHFSRAAIDEHLQDVAKPLLKAFGDEPPYSVFSDSLEVYGADWTENLPEEFRKRRGYDLIPHLPELVAGGTSEAEAVRHDWGKTLDELIRENYLTPLAEFAAAHHTQFRSQTYGDPAVTLADQDVPQLIEGEGMQWRKFSYTRWATSAAHLYGRDVVSAETWTWLHSPAFRATPLDVKAEADRMFLLGVNQFVGHGWPYSPESAGEPGYAFYAAAVFNQHNPWSPVMPDVMRYLTRASWLLRQGKPANDVAILLPEDDAQAAFTPGHVSIADEMEKRIPPRLMEEVLDAGYNVDFIDAATIEKLGTVPYPVLILPPVERIPLSAYRKIEAYAKAGGKVIAVGETPSRAPGLMEQGDSAEIQLISSRMFKGDGRTGSFLSSESELGAALHKALAPDLDVTGQTAGLGFIHRRLDDRDVYFVANTSNQAIDAKVRFRSDKRHVQTWDPEDGVVHGDVRVDGSQRLTLRLEPYESRVFVLSASSRPATPDKFLGPSLALVPVENLSRDWDVSFVGPHVYRGHLDSLVSWTRMPNHEFFSGEAVYTRNFSVQEPGNKVLLLDFGEGKAIADDRPAGADGMHALLDPPIREAAIVYMNGKRAGALWHPPYRLDITGLVHAGENRLEIHVFNTAMNELAGQPRQDLTELRAKYGNRFEPQDQEKIKPVDSGLLGAVRLMTAPVQ</sequence>
<dbReference type="CDD" id="cd03143">
    <property type="entry name" value="A4_beta-galactosidase_middle_domain"/>
    <property type="match status" value="1"/>
</dbReference>
<dbReference type="KEGG" id="orp:MOP44_26595"/>
<dbReference type="PANTHER" id="PTHR36848">
    <property type="entry name" value="DNA-BINDING PROTEIN (PUTATIVE SECRETED PROTEIN)-RELATED"/>
    <property type="match status" value="1"/>
</dbReference>
<dbReference type="InterPro" id="IPR029062">
    <property type="entry name" value="Class_I_gatase-like"/>
</dbReference>
<dbReference type="PANTHER" id="PTHR36848:SF2">
    <property type="entry name" value="SECRETED PROTEIN"/>
    <property type="match status" value="1"/>
</dbReference>
<dbReference type="SUPFAM" id="SSF49785">
    <property type="entry name" value="Galactose-binding domain-like"/>
    <property type="match status" value="1"/>
</dbReference>
<feature type="chain" id="PRO_5039913874" evidence="1">
    <location>
        <begin position="23"/>
        <end position="900"/>
    </location>
</feature>
<dbReference type="GO" id="GO:0016787">
    <property type="term" value="F:hydrolase activity"/>
    <property type="evidence" value="ECO:0007669"/>
    <property type="project" value="UniProtKB-KW"/>
</dbReference>
<gene>
    <name evidence="2" type="ORF">MOP44_26595</name>
</gene>
<proteinExistence type="predicted"/>
<dbReference type="Gene3D" id="2.60.120.260">
    <property type="entry name" value="Galactose-binding domain-like"/>
    <property type="match status" value="1"/>
</dbReference>
<dbReference type="Pfam" id="PF17132">
    <property type="entry name" value="Glyco_hydro_106"/>
    <property type="match status" value="2"/>
</dbReference>
<dbReference type="AlphaFoldDB" id="A0A9J7BN13"/>
<evidence type="ECO:0000313" key="3">
    <source>
        <dbReference type="Proteomes" id="UP001059380"/>
    </source>
</evidence>
<keyword evidence="2" id="KW-0378">Hydrolase</keyword>
<accession>A0A9J7BN13</accession>
<name>A0A9J7BN13_9BACT</name>
<dbReference type="InterPro" id="IPR053161">
    <property type="entry name" value="Ulvan_degrading_GH"/>
</dbReference>
<evidence type="ECO:0000313" key="2">
    <source>
        <dbReference type="EMBL" id="UWZ84112.1"/>
    </source>
</evidence>
<reference evidence="2" key="1">
    <citation type="submission" date="2021-04" db="EMBL/GenBank/DDBJ databases">
        <title>Phylogenetic analysis of Acidobacteriaceae.</title>
        <authorList>
            <person name="Qiu L."/>
            <person name="Zhang Q."/>
        </authorList>
    </citation>
    <scope>NUCLEOTIDE SEQUENCE</scope>
    <source>
        <strain evidence="2">DSM 25168</strain>
    </source>
</reference>
<dbReference type="Proteomes" id="UP001059380">
    <property type="component" value="Chromosome"/>
</dbReference>
<dbReference type="Gene3D" id="3.40.50.880">
    <property type="match status" value="1"/>
</dbReference>
<organism evidence="2 3">
    <name type="scientific">Occallatibacter riparius</name>
    <dbReference type="NCBI Taxonomy" id="1002689"/>
    <lineage>
        <taxon>Bacteria</taxon>
        <taxon>Pseudomonadati</taxon>
        <taxon>Acidobacteriota</taxon>
        <taxon>Terriglobia</taxon>
        <taxon>Terriglobales</taxon>
        <taxon>Acidobacteriaceae</taxon>
        <taxon>Occallatibacter</taxon>
    </lineage>
</organism>
<keyword evidence="1" id="KW-0732">Signal</keyword>
<dbReference type="RefSeq" id="WP_260793616.1">
    <property type="nucleotide sequence ID" value="NZ_CP093313.1"/>
</dbReference>
<dbReference type="EMBL" id="CP093313">
    <property type="protein sequence ID" value="UWZ84112.1"/>
    <property type="molecule type" value="Genomic_DNA"/>
</dbReference>
<dbReference type="InterPro" id="IPR008979">
    <property type="entry name" value="Galactose-bd-like_sf"/>
</dbReference>
<keyword evidence="3" id="KW-1185">Reference proteome</keyword>
<evidence type="ECO:0000256" key="1">
    <source>
        <dbReference type="SAM" id="SignalP"/>
    </source>
</evidence>
<protein>
    <submittedName>
        <fullName evidence="2">Glycoside hydrolase</fullName>
    </submittedName>
</protein>